<evidence type="ECO:0000256" key="2">
    <source>
        <dbReference type="ARBA" id="ARBA00022679"/>
    </source>
</evidence>
<gene>
    <name evidence="6" type="ORF">SELMODRAFT_175008</name>
</gene>
<dbReference type="CDD" id="cd02440">
    <property type="entry name" value="AdoMet_MTases"/>
    <property type="match status" value="1"/>
</dbReference>
<evidence type="ECO:0000259" key="5">
    <source>
        <dbReference type="Pfam" id="PF08241"/>
    </source>
</evidence>
<name>D8RWZ5_SELML</name>
<reference evidence="6 7" key="1">
    <citation type="journal article" date="2011" name="Science">
        <title>The Selaginella genome identifies genetic changes associated with the evolution of vascular plants.</title>
        <authorList>
            <person name="Banks J.A."/>
            <person name="Nishiyama T."/>
            <person name="Hasebe M."/>
            <person name="Bowman J.L."/>
            <person name="Gribskov M."/>
            <person name="dePamphilis C."/>
            <person name="Albert V.A."/>
            <person name="Aono N."/>
            <person name="Aoyama T."/>
            <person name="Ambrose B.A."/>
            <person name="Ashton N.W."/>
            <person name="Axtell M.J."/>
            <person name="Barker E."/>
            <person name="Barker M.S."/>
            <person name="Bennetzen J.L."/>
            <person name="Bonawitz N.D."/>
            <person name="Chapple C."/>
            <person name="Cheng C."/>
            <person name="Correa L.G."/>
            <person name="Dacre M."/>
            <person name="DeBarry J."/>
            <person name="Dreyer I."/>
            <person name="Elias M."/>
            <person name="Engstrom E.M."/>
            <person name="Estelle M."/>
            <person name="Feng L."/>
            <person name="Finet C."/>
            <person name="Floyd S.K."/>
            <person name="Frommer W.B."/>
            <person name="Fujita T."/>
            <person name="Gramzow L."/>
            <person name="Gutensohn M."/>
            <person name="Harholt J."/>
            <person name="Hattori M."/>
            <person name="Heyl A."/>
            <person name="Hirai T."/>
            <person name="Hiwatashi Y."/>
            <person name="Ishikawa M."/>
            <person name="Iwata M."/>
            <person name="Karol K.G."/>
            <person name="Koehler B."/>
            <person name="Kolukisaoglu U."/>
            <person name="Kubo M."/>
            <person name="Kurata T."/>
            <person name="Lalonde S."/>
            <person name="Li K."/>
            <person name="Li Y."/>
            <person name="Litt A."/>
            <person name="Lyons E."/>
            <person name="Manning G."/>
            <person name="Maruyama T."/>
            <person name="Michael T.P."/>
            <person name="Mikami K."/>
            <person name="Miyazaki S."/>
            <person name="Morinaga S."/>
            <person name="Murata T."/>
            <person name="Mueller-Roeber B."/>
            <person name="Nelson D.R."/>
            <person name="Obara M."/>
            <person name="Oguri Y."/>
            <person name="Olmstead R.G."/>
            <person name="Onodera N."/>
            <person name="Petersen B.L."/>
            <person name="Pils B."/>
            <person name="Prigge M."/>
            <person name="Rensing S.A."/>
            <person name="Riano-Pachon D.M."/>
            <person name="Roberts A.W."/>
            <person name="Sato Y."/>
            <person name="Scheller H.V."/>
            <person name="Schulz B."/>
            <person name="Schulz C."/>
            <person name="Shakirov E.V."/>
            <person name="Shibagaki N."/>
            <person name="Shinohara N."/>
            <person name="Shippen D.E."/>
            <person name="Soerensen I."/>
            <person name="Sotooka R."/>
            <person name="Sugimoto N."/>
            <person name="Sugita M."/>
            <person name="Sumikawa N."/>
            <person name="Tanurdzic M."/>
            <person name="Theissen G."/>
            <person name="Ulvskov P."/>
            <person name="Wakazuki S."/>
            <person name="Weng J.K."/>
            <person name="Willats W.W."/>
            <person name="Wipf D."/>
            <person name="Wolf P.G."/>
            <person name="Yang L."/>
            <person name="Zimmer A.D."/>
            <person name="Zhu Q."/>
            <person name="Mitros T."/>
            <person name="Hellsten U."/>
            <person name="Loque D."/>
            <person name="Otillar R."/>
            <person name="Salamov A."/>
            <person name="Schmutz J."/>
            <person name="Shapiro H."/>
            <person name="Lindquist E."/>
            <person name="Lucas S."/>
            <person name="Rokhsar D."/>
            <person name="Grigoriev I.V."/>
        </authorList>
    </citation>
    <scope>NUCLEOTIDE SEQUENCE [LARGE SCALE GENOMIC DNA]</scope>
</reference>
<dbReference type="STRING" id="88036.D8RWZ5"/>
<keyword evidence="3 4" id="KW-0949">S-adenosyl-L-methionine</keyword>
<accession>D8RWZ5</accession>
<keyword evidence="2 4" id="KW-0808">Transferase</keyword>
<organism evidence="7">
    <name type="scientific">Selaginella moellendorffii</name>
    <name type="common">Spikemoss</name>
    <dbReference type="NCBI Taxonomy" id="88036"/>
    <lineage>
        <taxon>Eukaryota</taxon>
        <taxon>Viridiplantae</taxon>
        <taxon>Streptophyta</taxon>
        <taxon>Embryophyta</taxon>
        <taxon>Tracheophyta</taxon>
        <taxon>Lycopodiopsida</taxon>
        <taxon>Selaginellales</taxon>
        <taxon>Selaginellaceae</taxon>
        <taxon>Selaginella</taxon>
    </lineage>
</organism>
<proteinExistence type="inferred from homology"/>
<evidence type="ECO:0000313" key="7">
    <source>
        <dbReference type="Proteomes" id="UP000001514"/>
    </source>
</evidence>
<feature type="region of interest" description="SAM motif II" evidence="4">
    <location>
        <begin position="189"/>
        <end position="197"/>
    </location>
</feature>
<dbReference type="InterPro" id="IPR029063">
    <property type="entry name" value="SAM-dependent_MTases_sf"/>
</dbReference>
<protein>
    <recommendedName>
        <fullName evidence="5">Methyltransferase type 11 domain-containing protein</fullName>
    </recommendedName>
</protein>
<feature type="region of interest" description="SAM motif I" evidence="4">
    <location>
        <begin position="126"/>
        <end position="135"/>
    </location>
</feature>
<dbReference type="GO" id="GO:0008168">
    <property type="term" value="F:methyltransferase activity"/>
    <property type="evidence" value="ECO:0000318"/>
    <property type="project" value="GO_Central"/>
</dbReference>
<dbReference type="InterPro" id="IPR025774">
    <property type="entry name" value="PiNMT-like"/>
</dbReference>
<dbReference type="FunCoup" id="D8RWZ5">
    <property type="interactions" value="334"/>
</dbReference>
<keyword evidence="1 4" id="KW-0489">Methyltransferase</keyword>
<dbReference type="EMBL" id="GL377593">
    <property type="protein sequence ID" value="EFJ23345.1"/>
    <property type="molecule type" value="Genomic_DNA"/>
</dbReference>
<dbReference type="Pfam" id="PF08241">
    <property type="entry name" value="Methyltransf_11"/>
    <property type="match status" value="1"/>
</dbReference>
<dbReference type="eggNOG" id="KOG1269">
    <property type="taxonomic scope" value="Eukaryota"/>
</dbReference>
<dbReference type="InParanoid" id="D8RWZ5"/>
<dbReference type="Gene3D" id="3.40.50.150">
    <property type="entry name" value="Vaccinia Virus protein VP39"/>
    <property type="match status" value="1"/>
</dbReference>
<dbReference type="PANTHER" id="PTHR43591:SF81">
    <property type="entry name" value="MAGNESIUM PROTOPORPHYRIN IX METHYLTRANSFERASE, CHLOROPLASTIC-RELATED"/>
    <property type="match status" value="1"/>
</dbReference>
<dbReference type="OMA" id="LDQWSHP"/>
<dbReference type="KEGG" id="smo:SELMODRAFT_175008"/>
<keyword evidence="7" id="KW-1185">Reference proteome</keyword>
<dbReference type="PROSITE" id="PS51581">
    <property type="entry name" value="SAM_GTMT"/>
    <property type="match status" value="1"/>
</dbReference>
<dbReference type="HOGENOM" id="CLU_039068_0_0_1"/>
<dbReference type="Gramene" id="EFJ23345">
    <property type="protein sequence ID" value="EFJ23345"/>
    <property type="gene ID" value="SELMODRAFT_175008"/>
</dbReference>
<dbReference type="GO" id="GO:0032259">
    <property type="term" value="P:methylation"/>
    <property type="evidence" value="ECO:0007669"/>
    <property type="project" value="UniProtKB-UniRule"/>
</dbReference>
<evidence type="ECO:0000313" key="6">
    <source>
        <dbReference type="EMBL" id="EFJ23345.1"/>
    </source>
</evidence>
<dbReference type="Proteomes" id="UP000001514">
    <property type="component" value="Unassembled WGS sequence"/>
</dbReference>
<dbReference type="SUPFAM" id="SSF53335">
    <property type="entry name" value="S-adenosyl-L-methionine-dependent methyltransferases"/>
    <property type="match status" value="1"/>
</dbReference>
<dbReference type="PANTHER" id="PTHR43591">
    <property type="entry name" value="METHYLTRANSFERASE"/>
    <property type="match status" value="1"/>
</dbReference>
<evidence type="ECO:0000256" key="4">
    <source>
        <dbReference type="PROSITE-ProRule" id="PRU00914"/>
    </source>
</evidence>
<comment type="similarity">
    <text evidence="4">Belongs to the class I-like SAM-binding methyltransferase superfamily. gTMT family.</text>
</comment>
<evidence type="ECO:0000256" key="1">
    <source>
        <dbReference type="ARBA" id="ARBA00022603"/>
    </source>
</evidence>
<feature type="domain" description="Methyltransferase type 11" evidence="5">
    <location>
        <begin position="127"/>
        <end position="225"/>
    </location>
</feature>
<dbReference type="InterPro" id="IPR013216">
    <property type="entry name" value="Methyltransf_11"/>
</dbReference>
<dbReference type="GO" id="GO:0008757">
    <property type="term" value="F:S-adenosylmethionine-dependent methyltransferase activity"/>
    <property type="evidence" value="ECO:0007669"/>
    <property type="project" value="InterPro"/>
</dbReference>
<dbReference type="AlphaFoldDB" id="D8RWZ5"/>
<evidence type="ECO:0000256" key="3">
    <source>
        <dbReference type="ARBA" id="ARBA00022691"/>
    </source>
</evidence>
<feature type="region of interest" description="SAM motif III" evidence="4">
    <location>
        <begin position="216"/>
        <end position="225"/>
    </location>
</feature>
<sequence length="358" mass="39621">MASSCPGAATAHSCSSRPTPWLWGFRSMPLSQHKISASGSDSTGAAMAAVASKGPPVSEELNRGIARFYDSSSSVWEDVWGEHMHHGFYDPGKPLKGDHRAAQVRMIQEALAWAGIPADEEKPKKIVDVGCGIGGSARHLSRKYSAMVRGITLSPVQAQRANDITAEAGLGEKVSFQVADALIQPFPDNEFDLVWSMESGEHMPDKRKFMQELVRVAAPGGRLLIVTWCHRDLSPEESSLRKEEQELLDKICSAYYLPAWCSAFDYVELAKELQLEDVRAEDWSVYVSPFWPAVIASALNPKALFGLLRSAFRLDNNPRSLCNGLYDTRLQKRSHQICSHYWKKACSEVNSSVLLLLI</sequence>